<dbReference type="RefSeq" id="WP_129275048.1">
    <property type="nucleotide sequence ID" value="NZ_MZXW01000053.1"/>
</dbReference>
<evidence type="ECO:0000259" key="3">
    <source>
        <dbReference type="Pfam" id="PF05532"/>
    </source>
</evidence>
<keyword evidence="5" id="KW-1185">Reference proteome</keyword>
<protein>
    <recommendedName>
        <fullName evidence="3">CsbD-like domain-containing protein</fullName>
    </recommendedName>
</protein>
<comment type="similarity">
    <text evidence="1">Belongs to the UPF0337 (CsbD) family.</text>
</comment>
<dbReference type="InterPro" id="IPR036629">
    <property type="entry name" value="YjbJ_sf"/>
</dbReference>
<dbReference type="SUPFAM" id="SSF69047">
    <property type="entry name" value="Hypothetical protein YjbJ"/>
    <property type="match status" value="1"/>
</dbReference>
<sequence length="125" mass="13030">MDKDRIVGSAKEFAGRAEGAVGDLAGDAQTQASGKAREAAGTVQNLYGQAKDAVRDATDTAASYAKDAYDNSGDTLRDGAQAISKKVQDNPLGALLVAGGIGFALALLMSRPARRPPPSRWRYYG</sequence>
<evidence type="ECO:0000313" key="4">
    <source>
        <dbReference type="EMBL" id="RXT35142.1"/>
    </source>
</evidence>
<proteinExistence type="inferred from homology"/>
<accession>A0A4Q1UKU4</accession>
<dbReference type="Proteomes" id="UP000290819">
    <property type="component" value="Unassembled WGS sequence"/>
</dbReference>
<reference evidence="4 5" key="1">
    <citation type="submission" date="2017-03" db="EMBL/GenBank/DDBJ databases">
        <authorList>
            <person name="Safronova V.I."/>
            <person name="Sazanova A.L."/>
            <person name="Chirak E.R."/>
        </authorList>
    </citation>
    <scope>NUCLEOTIDE SEQUENCE [LARGE SCALE GENOMIC DNA]</scope>
    <source>
        <strain evidence="4 5">Opo-243</strain>
    </source>
</reference>
<organism evidence="4 5">
    <name type="scientific">Bradyrhizobium betae</name>
    <dbReference type="NCBI Taxonomy" id="244734"/>
    <lineage>
        <taxon>Bacteria</taxon>
        <taxon>Pseudomonadati</taxon>
        <taxon>Pseudomonadota</taxon>
        <taxon>Alphaproteobacteria</taxon>
        <taxon>Hyphomicrobiales</taxon>
        <taxon>Nitrobacteraceae</taxon>
        <taxon>Bradyrhizobium</taxon>
    </lineage>
</organism>
<comment type="caution">
    <text evidence="4">The sequence shown here is derived from an EMBL/GenBank/DDBJ whole genome shotgun (WGS) entry which is preliminary data.</text>
</comment>
<gene>
    <name evidence="4" type="ORF">B5V03_35235</name>
</gene>
<evidence type="ECO:0000313" key="5">
    <source>
        <dbReference type="Proteomes" id="UP000290819"/>
    </source>
</evidence>
<keyword evidence="2" id="KW-0472">Membrane</keyword>
<dbReference type="PANTHER" id="PTHR34977:SF1">
    <property type="entry name" value="UPF0337 PROTEIN YJBJ"/>
    <property type="match status" value="1"/>
</dbReference>
<dbReference type="AlphaFoldDB" id="A0A4Q1UKU4"/>
<feature type="transmembrane region" description="Helical" evidence="2">
    <location>
        <begin position="92"/>
        <end position="110"/>
    </location>
</feature>
<name>A0A4Q1UKU4_9BRAD</name>
<dbReference type="InterPro" id="IPR050423">
    <property type="entry name" value="UPF0337_stress_rsp"/>
</dbReference>
<dbReference type="InterPro" id="IPR008462">
    <property type="entry name" value="CsbD"/>
</dbReference>
<dbReference type="PANTHER" id="PTHR34977">
    <property type="entry name" value="UPF0337 PROTEIN YJBJ"/>
    <property type="match status" value="1"/>
</dbReference>
<dbReference type="OrthoDB" id="7874071at2"/>
<feature type="domain" description="CsbD-like" evidence="3">
    <location>
        <begin position="4"/>
        <end position="56"/>
    </location>
</feature>
<dbReference type="Pfam" id="PF05532">
    <property type="entry name" value="CsbD"/>
    <property type="match status" value="1"/>
</dbReference>
<evidence type="ECO:0000256" key="2">
    <source>
        <dbReference type="SAM" id="Phobius"/>
    </source>
</evidence>
<keyword evidence="2" id="KW-1133">Transmembrane helix</keyword>
<dbReference type="Gene3D" id="1.10.1470.10">
    <property type="entry name" value="YjbJ"/>
    <property type="match status" value="1"/>
</dbReference>
<keyword evidence="2" id="KW-0812">Transmembrane</keyword>
<evidence type="ECO:0000256" key="1">
    <source>
        <dbReference type="ARBA" id="ARBA00009129"/>
    </source>
</evidence>
<dbReference type="EMBL" id="MZXW01000053">
    <property type="protein sequence ID" value="RXT35142.1"/>
    <property type="molecule type" value="Genomic_DNA"/>
</dbReference>